<evidence type="ECO:0000256" key="1">
    <source>
        <dbReference type="SAM" id="MobiDB-lite"/>
    </source>
</evidence>
<organism evidence="2 3">
    <name type="scientific">Syntrophus aciditrophicus (strain SB)</name>
    <dbReference type="NCBI Taxonomy" id="56780"/>
    <lineage>
        <taxon>Bacteria</taxon>
        <taxon>Pseudomonadati</taxon>
        <taxon>Thermodesulfobacteriota</taxon>
        <taxon>Syntrophia</taxon>
        <taxon>Syntrophales</taxon>
        <taxon>Syntrophaceae</taxon>
        <taxon>Syntrophus</taxon>
    </lineage>
</organism>
<dbReference type="STRING" id="56780.SYN_03793"/>
<dbReference type="AlphaFoldDB" id="Q2LWZ8"/>
<dbReference type="HOGENOM" id="CLU_2319089_0_0_7"/>
<reference evidence="2 3" key="1">
    <citation type="journal article" date="2007" name="Proc. Natl. Acad. Sci. U.S.A.">
        <title>The genome of Syntrophus aciditrophicus: life at the thermodynamic limit of microbial growth.</title>
        <authorList>
            <person name="McInerney M.J."/>
            <person name="Rohlin L."/>
            <person name="Mouttaki H."/>
            <person name="Kim U."/>
            <person name="Krupp R.S."/>
            <person name="Rios-Hernandez L."/>
            <person name="Sieber J."/>
            <person name="Struchtemeyer C.G."/>
            <person name="Bhattacharyya A."/>
            <person name="Campbell J.W."/>
            <person name="Gunsalus R.P."/>
        </authorList>
    </citation>
    <scope>NUCLEOTIDE SEQUENCE [LARGE SCALE GENOMIC DNA]</scope>
    <source>
        <strain evidence="2 3">SB</strain>
    </source>
</reference>
<dbReference type="EMBL" id="CP000252">
    <property type="protein sequence ID" value="ABC78607.1"/>
    <property type="molecule type" value="Genomic_DNA"/>
</dbReference>
<accession>Q2LWZ8</accession>
<dbReference type="KEGG" id="sat:SYN_03793"/>
<gene>
    <name evidence="2" type="ORF">SYN_03793</name>
</gene>
<keyword evidence="3" id="KW-1185">Reference proteome</keyword>
<dbReference type="eggNOG" id="ENOG5033ISM">
    <property type="taxonomic scope" value="Bacteria"/>
</dbReference>
<name>Q2LWZ8_SYNAS</name>
<evidence type="ECO:0000313" key="3">
    <source>
        <dbReference type="Proteomes" id="UP000001933"/>
    </source>
</evidence>
<dbReference type="Proteomes" id="UP000001933">
    <property type="component" value="Chromosome"/>
</dbReference>
<dbReference type="InParanoid" id="Q2LWZ8"/>
<feature type="compositionally biased region" description="Low complexity" evidence="1">
    <location>
        <begin position="75"/>
        <end position="84"/>
    </location>
</feature>
<feature type="region of interest" description="Disordered" evidence="1">
    <location>
        <begin position="75"/>
        <end position="99"/>
    </location>
</feature>
<proteinExistence type="predicted"/>
<sequence length="99" mass="10911">MSKIQIVEVNYVAPHAGAWIETLSKIQIVEVNYVAPHAGAWIETLSKIQIVEVNYVAPHAGAWIETVVLGFPSRRGSGSPPMRGRGLKHNWKQHNMGGK</sequence>
<protein>
    <submittedName>
        <fullName evidence="2">Hypothetical cytosolic protein</fullName>
    </submittedName>
</protein>
<evidence type="ECO:0000313" key="2">
    <source>
        <dbReference type="EMBL" id="ABC78607.1"/>
    </source>
</evidence>